<dbReference type="InterPro" id="IPR001452">
    <property type="entry name" value="SH3_domain"/>
</dbReference>
<feature type="domain" description="Ig-like" evidence="6">
    <location>
        <begin position="3497"/>
        <end position="3544"/>
    </location>
</feature>
<dbReference type="InterPro" id="IPR036028">
    <property type="entry name" value="SH3-like_dom_sf"/>
</dbReference>
<dbReference type="PROSITE" id="PS50002">
    <property type="entry name" value="SH3"/>
    <property type="match status" value="1"/>
</dbReference>
<dbReference type="Pfam" id="PF00018">
    <property type="entry name" value="SH3_1"/>
    <property type="match status" value="1"/>
</dbReference>
<dbReference type="InterPro" id="IPR036179">
    <property type="entry name" value="Ig-like_dom_sf"/>
</dbReference>
<dbReference type="RefSeq" id="XP_025407047.1">
    <property type="nucleotide sequence ID" value="XM_025551262.1"/>
</dbReference>
<comment type="similarity">
    <text evidence="1">Belongs to the protein kinase superfamily. CAMK Ser/Thr protein kinase family.</text>
</comment>
<feature type="domain" description="SH3" evidence="5">
    <location>
        <begin position="3405"/>
        <end position="3466"/>
    </location>
</feature>
<dbReference type="GeneID" id="112680995"/>
<evidence type="ECO:0000313" key="8">
    <source>
        <dbReference type="RefSeq" id="XP_025407047.1"/>
    </source>
</evidence>
<feature type="non-terminal residue" evidence="8">
    <location>
        <position position="3544"/>
    </location>
</feature>
<dbReference type="Pfam" id="PF07679">
    <property type="entry name" value="I-set"/>
    <property type="match status" value="1"/>
</dbReference>
<dbReference type="Gene3D" id="2.30.30.40">
    <property type="entry name" value="SH3 Domains"/>
    <property type="match status" value="1"/>
</dbReference>
<dbReference type="SUPFAM" id="SSF48726">
    <property type="entry name" value="Immunoglobulin"/>
    <property type="match status" value="1"/>
</dbReference>
<dbReference type="InterPro" id="IPR013783">
    <property type="entry name" value="Ig-like_fold"/>
</dbReference>
<evidence type="ECO:0000256" key="4">
    <source>
        <dbReference type="SAM" id="MobiDB-lite"/>
    </source>
</evidence>
<dbReference type="SMART" id="SM00326">
    <property type="entry name" value="SH3"/>
    <property type="match status" value="1"/>
</dbReference>
<dbReference type="SUPFAM" id="SSF50044">
    <property type="entry name" value="SH3-domain"/>
    <property type="match status" value="1"/>
</dbReference>
<name>A0A8B8F9I9_9HEMI</name>
<dbReference type="PROSITE" id="PS50835">
    <property type="entry name" value="IG_LIKE"/>
    <property type="match status" value="1"/>
</dbReference>
<dbReference type="Gene3D" id="2.60.40.10">
    <property type="entry name" value="Immunoglobulins"/>
    <property type="match status" value="1"/>
</dbReference>
<dbReference type="Proteomes" id="UP000694846">
    <property type="component" value="Unplaced"/>
</dbReference>
<evidence type="ECO:0000256" key="1">
    <source>
        <dbReference type="ARBA" id="ARBA00006692"/>
    </source>
</evidence>
<feature type="region of interest" description="Disordered" evidence="4">
    <location>
        <begin position="2721"/>
        <end position="2751"/>
    </location>
</feature>
<dbReference type="InterPro" id="IPR007110">
    <property type="entry name" value="Ig-like_dom"/>
</dbReference>
<dbReference type="OrthoDB" id="5969272at2759"/>
<evidence type="ECO:0000256" key="3">
    <source>
        <dbReference type="PROSITE-ProRule" id="PRU00192"/>
    </source>
</evidence>
<evidence type="ECO:0000313" key="7">
    <source>
        <dbReference type="Proteomes" id="UP000694846"/>
    </source>
</evidence>
<accession>A0A8B8F9I9</accession>
<dbReference type="CDD" id="cd11856">
    <property type="entry name" value="SH3_p47phox_like"/>
    <property type="match status" value="1"/>
</dbReference>
<evidence type="ECO:0000259" key="5">
    <source>
        <dbReference type="PROSITE" id="PS50002"/>
    </source>
</evidence>
<keyword evidence="7" id="KW-1185">Reference proteome</keyword>
<gene>
    <name evidence="8" type="primary">LOC112680995</name>
</gene>
<dbReference type="InterPro" id="IPR013098">
    <property type="entry name" value="Ig_I-set"/>
</dbReference>
<organism evidence="7 8">
    <name type="scientific">Sipha flava</name>
    <name type="common">yellow sugarcane aphid</name>
    <dbReference type="NCBI Taxonomy" id="143950"/>
    <lineage>
        <taxon>Eukaryota</taxon>
        <taxon>Metazoa</taxon>
        <taxon>Ecdysozoa</taxon>
        <taxon>Arthropoda</taxon>
        <taxon>Hexapoda</taxon>
        <taxon>Insecta</taxon>
        <taxon>Pterygota</taxon>
        <taxon>Neoptera</taxon>
        <taxon>Paraneoptera</taxon>
        <taxon>Hemiptera</taxon>
        <taxon>Sternorrhyncha</taxon>
        <taxon>Aphidomorpha</taxon>
        <taxon>Aphidoidea</taxon>
        <taxon>Aphididae</taxon>
        <taxon>Sipha</taxon>
    </lineage>
</organism>
<evidence type="ECO:0000259" key="6">
    <source>
        <dbReference type="PROSITE" id="PS50835"/>
    </source>
</evidence>
<proteinExistence type="inferred from homology"/>
<protein>
    <submittedName>
        <fullName evidence="8">Titin-like</fullName>
    </submittedName>
</protein>
<sequence length="3544" mass="400336">MVHLIEREGYTSLVADVFTKESTIPETVNEVFRAFITMIELKHSTMEEIITYLMPDDFQTSTWDFEHASQITTDDTITETVDISEAANILVHETDQEQKNTDDNKVMITEIIDNVEIIDDTIDKGVKMKKNEKDLYKRRSIEEEDIITEKKKTVIRKIKEKRPSIGEETIPYETTYEFNVEKYPAIVPTILKTPKTINEANAQQEVVELSTDNKYTCDKAQINIISRILEVSEGFTTDYPDTQSPLEDIAKSFDIVPSVAKKDIIPQESITISEIYPDQTLDERIEHIQQNKEAKVTVISHSQKVVTELIASVKEGDIKHELIPQKKKATQDFVEHESVNVVEVNEAYTEGQLENDIKPTPVKSSIDYSLNEQLIVSELHSEIQPEKYYPEIIVPTEVAEKLIVPSNSAIMTYEVETSEKEAKYNPSQLPLGFKVDISMIPEKCIQVSEENIQDKEAKLLEDRKPEKTFAVSEIIEQSGLIVNSVNQHESEETFISHLPESQTAILKLNTANKVCTSSIIEMNEAESNLNIPVIPEMKQIKSSVLGLEVPDVTEVIANETESSFTLESTPEILPDTSFTESYSYIVTETRTGDHSNDFDTTLKYDVRKATSNFEEMEAKQISQANVQESNVPFYESSKPTSILPETSFAPIQSITVEQTVVAEQEQALILKANPEFHKSKFVPTHTLQAVTIEQITPENRVDNISDTFKDCQPTKKIANVNFVDDQSIIVKEISTFESECDLMIDDKPKNVHAKPKYSGHDVAETTEVTSSDTVEQLNVERIVNDKAKIEHVPYETAVSEVTSVNEFEDVLLDNENKQLKTVNIVIDEVIGVNIIEQPIYEKETEAIEKAAPKTKNATTEFVPFEIADHSEVITGDYTSDLLQPEVTKVYAHLKPSTHESVILYETDISEKEKEFSGNKIPLTFSANTSMVMEEAIEVTEILSNDRPESISVSITPKEETAQANVIPFKSIERHDIIPSENVENVKDQSKIIALAHVSQNPLHGLETSLIVSAESENLLTDFVLPDSKKAETKYVELDVPISVVEILTQDKETEFKPEELLTRKLDKQEIVFDEGHITSETVVCSTTTDFNQLIPQSVYALTSENPQIAIESQETAPLEKEGIFLNDDITQKRCAKMLYEEVKGIQISEQVQLETKEEIIMKSKPIERKGNVTITAQDIAETSETKVESPIEELKIEFPKEQLANMVQDKEVRSFEVSEIIPQETESTLVDNQQYDSKIINVSIEDNIRSCVITEILPKEKEGQFSEQLKPIQHHAEEEILSYEGLLVNETNASICEEKLNNFEYSTKVGNQVVEPLESIQISEVNVQELEDSLKESMQPQIKHATPSVNENVGLIIKSTVINDKENILTIDELKAENATKVSNLIDYKVPENFEKITLECVQPIKYDQKQMHKASTEHVLLKGISTTIVNTQESEIKLEPLEKASKKIASQEFEMVSTVDTTEVFLVESESDLNLTSLPRSQIAVSDLSETQQVASHFEVLPQNATHDLRVQTLPSVINLIPKPTETHSLEVTETVCHETEKPMKSEKNTTSVCNYTIQSDQNIEVTEIITNESEKIFEVCVKNKSSEANVVFDQNQTLTIEEIQTSDDITPLIEDSIKPINASKQLEPLLGVFVTEIKAEESETPQETQLKPAPKYVTQILPEKQSLNVTSTIVVEKESKLNKFKPNVTENALISSVYSPKFVVESQENFVQMSTSDLKTIKPNEIFLESSQIPYDSISQIEINLFEKESTLDTSVRGEKKVANINVDTINILDTTEIITGNKESVYIPSEKPNTKHALVNITDSQPVSNIFEVKTEDSSSELQIPTVVRCSAIPGQEVVHGVTITDNATQDKEEIFEGKFKPEFLVAKVNIENEKEIKTITEIILQEMEGQIKTLDLPSAKNAQIEITSGQKIAEKTEIISNTALGSIENIVTESSTAVPIQETCESIQSTITVPEDKEMTFDSNLIQEKSNVNVNFEESESINITEIIVDDKEGKYVVSNIPKLQTAGKNILPNEATEITLVLADTHLTEFNKLLPKEELATVKHETHTNVAQTETTVHDCEKYLKPTKIVSNKAELKMIPNKSLIITEVITDDNDEQFIAKEDQTSQQAITSLTTLREVPQVSEIISSISTGNVINPTVSTDNVSVLQSDVYDTAISTEINAFEKEEHFTQKPKTDLYTAEVKFKEDKPLNVSETVSNEIEQPLEINKPIKKSAVLTQSTFDVVTISENSSIEKEQSFNSIKIPEGQMVNVAFESNLNVEVSEVNVIDKENELLTPILKSDTATILDISTQPVVNISEVITSMNVKDFPQCKQPEHAFAKEAHLSCQSLLQTEADILESEGVLEKIKTSKENASIITDTFENIVSTEQVVSEKEGILKELEKPNLKHAQCSLEEIKSSVIVSNIISEDKEIELIVKSQKNTSNAKVITENLEVVTTTEQNISEKESDLTMDIPRNENAIVTFENTQLGIFVSDVIPGDKEDNFSIQNKTYSAATVTTENYESLTTNEQILSEKENDMEPIPKIDTVTANVSFEKLMEGASILEITSNEKENIFQKTRTTKPLLANMSTEDFKPIMISENQMLCNVDELNLPQREKETAAKIVLDKLNHLTIEETMFNENELSIDTKCPNKLKIEPIFSELISLESINEDMVLETASELNKDTPDTQRASIKDITISTDETSPAIQEAQLITAETQTNTHKPITKINKIEQEKIEENMQGEDEAISLNKKTTKKTKGEKKKDTKKKEIKLERDEGGKKKVVKKKTIKTVKDGVENVEVIESKPEITEITDEETKPLPEIESVKPEEARPIEEEATSVDIKTTTVMEDGLKKVTKKKTIKSVKDGVEYIDVIELKPEVTQLTDDKTMLLDDIDLVSFDEATVNVFNTPTNTLFTSYITHDNNHTLDLPTTHNVADSFHIHDFMSPVEVLDTSLHYTSENTTEDDTNDTSPADNLQMLNNLAVKTLDFIPDIKDNKPNDLIGNNNIVDSNHKVSITEDEKQPLLDLNIKDAFATLKPLKKKSITDEEDIVSVTFIPKLFKPKETIEQEFSISAQTYEEEEISMTGNVKLHRKSTIEAPVEEFSITHIDIIPPNELIKDSHEEIIDIPKEMKPEYISSHQKPKVPISNEDEVIIIDTENEENSPEQAIFKRLNREKEKQEDEEKPTKDVEVTLKPRIKPSIKKEESADEITITKKELITVEIKVKPKRKSSIKKEEAADEITIKKEEIIVKDEEKPIEDIEVTLKPKRKPSIKKEEAADEITIEKEEIIVKDEEKPIEDVEVTLKPKRKTSIKKDFEEFEDVYTFKQTPKSKIEDYSETVEIKMKPKSKPSYNVDEGTEELFKIELTPKKDQQDIIIYEEESLDIKVKRKPSIQSFSQDGAELKILQEKEIFMKDNAILQEGSHDGEVMFAIRSYIAENDDALDLVEGEKVYVIESNNQEWWFVKKHLTEEKGWVPSIYLRDETSYMRYVQKKLHEKIDKLPIFQRHTSNEKPSAPRFIEKLQPKHVPDGGTVQFECHVEGNPKPQITWFRQTAIIKPSQDFQ</sequence>
<reference evidence="8" key="1">
    <citation type="submission" date="2025-08" db="UniProtKB">
        <authorList>
            <consortium name="RefSeq"/>
        </authorList>
    </citation>
    <scope>IDENTIFICATION</scope>
    <source>
        <tissue evidence="8">Whole body</tissue>
    </source>
</reference>
<keyword evidence="2 3" id="KW-0728">SH3 domain</keyword>
<evidence type="ECO:0000256" key="2">
    <source>
        <dbReference type="ARBA" id="ARBA00022443"/>
    </source>
</evidence>